<evidence type="ECO:0000313" key="2">
    <source>
        <dbReference type="Proteomes" id="UP000032566"/>
    </source>
</evidence>
<name>A0A0D7K3K4_9BURK</name>
<dbReference type="EMBL" id="JXYQ01000089">
    <property type="protein sequence ID" value="KJA08916.1"/>
    <property type="molecule type" value="Genomic_DNA"/>
</dbReference>
<organism evidence="1 2">
    <name type="scientific">Acidovorax temperans</name>
    <dbReference type="NCBI Taxonomy" id="80878"/>
    <lineage>
        <taxon>Bacteria</taxon>
        <taxon>Pseudomonadati</taxon>
        <taxon>Pseudomonadota</taxon>
        <taxon>Betaproteobacteria</taxon>
        <taxon>Burkholderiales</taxon>
        <taxon>Comamonadaceae</taxon>
        <taxon>Acidovorax</taxon>
    </lineage>
</organism>
<evidence type="ECO:0000313" key="1">
    <source>
        <dbReference type="EMBL" id="KJA08916.1"/>
    </source>
</evidence>
<sequence length="150" mass="17442">MPILFLDFDGVLHPEHCHESKHFCCLPVLEDALRQAPEWQVVISSTWRLQKSLDQLRSRFSADIAERVVGETPRFNTLVDVPSSLVAYEREAECRAWLRSNDVPYLPWMALDDRSWLFRPFCKSLFLSDRKTGLTAAAGEQLKVRMHQLR</sequence>
<proteinExistence type="predicted"/>
<dbReference type="PATRIC" id="fig|80878.5.peg.4111"/>
<protein>
    <submittedName>
        <fullName evidence="1">Uncharacterized protein</fullName>
    </submittedName>
</protein>
<comment type="caution">
    <text evidence="1">The sequence shown here is derived from an EMBL/GenBank/DDBJ whole genome shotgun (WGS) entry which is preliminary data.</text>
</comment>
<keyword evidence="2" id="KW-1185">Reference proteome</keyword>
<dbReference type="OrthoDB" id="8773450at2"/>
<gene>
    <name evidence="1" type="ORF">RP29_19360</name>
</gene>
<dbReference type="AlphaFoldDB" id="A0A0D7K3K4"/>
<reference evidence="1 2" key="1">
    <citation type="submission" date="2014-12" db="EMBL/GenBank/DDBJ databases">
        <title>Isolation of bacteria from lake water.</title>
        <authorList>
            <person name="Sheng K.-Y."/>
            <person name="Chin P.-S."/>
            <person name="Chan K.-G."/>
            <person name="Tan G.S."/>
        </authorList>
    </citation>
    <scope>NUCLEOTIDE SEQUENCE [LARGE SCALE GENOMIC DNA]</scope>
    <source>
        <strain evidence="1 2">KY4</strain>
    </source>
</reference>
<dbReference type="Pfam" id="PF18143">
    <property type="entry name" value="HAD_SAK_2"/>
    <property type="match status" value="1"/>
</dbReference>
<dbReference type="RefSeq" id="WP_044402680.1">
    <property type="nucleotide sequence ID" value="NZ_JXYQ01000089.1"/>
</dbReference>
<accession>A0A0D7K3K4</accession>
<dbReference type="Proteomes" id="UP000032566">
    <property type="component" value="Unassembled WGS sequence"/>
</dbReference>